<feature type="signal peptide" evidence="1">
    <location>
        <begin position="1"/>
        <end position="24"/>
    </location>
</feature>
<protein>
    <recommendedName>
        <fullName evidence="4">DUF3316 domain-containing protein</fullName>
    </recommendedName>
</protein>
<accession>A0A3A6QR56</accession>
<gene>
    <name evidence="2" type="ORF">DZ860_01645</name>
</gene>
<organism evidence="2 3">
    <name type="scientific">Vibrio sinensis</name>
    <dbReference type="NCBI Taxonomy" id="2302434"/>
    <lineage>
        <taxon>Bacteria</taxon>
        <taxon>Pseudomonadati</taxon>
        <taxon>Pseudomonadota</taxon>
        <taxon>Gammaproteobacteria</taxon>
        <taxon>Vibrionales</taxon>
        <taxon>Vibrionaceae</taxon>
        <taxon>Vibrio</taxon>
    </lineage>
</organism>
<dbReference type="EMBL" id="QVMU01000001">
    <property type="protein sequence ID" value="RJX75410.1"/>
    <property type="molecule type" value="Genomic_DNA"/>
</dbReference>
<sequence>MNKLISTLAITTSVLSFSATSAYLQEVDHTTIDGRQYDSIAGAFQESRATVAKLEGMTPRQLEIALDDHQWNNRVSSSFQVVDVKGHVKEVWDKRGEMLYQPVTTVVYTYRYNDSERR</sequence>
<proteinExistence type="predicted"/>
<dbReference type="AlphaFoldDB" id="A0A3A6QR56"/>
<feature type="chain" id="PRO_5017276073" description="DUF3316 domain-containing protein" evidence="1">
    <location>
        <begin position="25"/>
        <end position="118"/>
    </location>
</feature>
<dbReference type="RefSeq" id="WP_120029167.1">
    <property type="nucleotide sequence ID" value="NZ_QVMU01000001.1"/>
</dbReference>
<evidence type="ECO:0008006" key="4">
    <source>
        <dbReference type="Google" id="ProtNLM"/>
    </source>
</evidence>
<evidence type="ECO:0000256" key="1">
    <source>
        <dbReference type="SAM" id="SignalP"/>
    </source>
</evidence>
<name>A0A3A6QR56_9VIBR</name>
<keyword evidence="1" id="KW-0732">Signal</keyword>
<evidence type="ECO:0000313" key="2">
    <source>
        <dbReference type="EMBL" id="RJX75410.1"/>
    </source>
</evidence>
<comment type="caution">
    <text evidence="2">The sequence shown here is derived from an EMBL/GenBank/DDBJ whole genome shotgun (WGS) entry which is preliminary data.</text>
</comment>
<evidence type="ECO:0000313" key="3">
    <source>
        <dbReference type="Proteomes" id="UP000273252"/>
    </source>
</evidence>
<keyword evidence="3" id="KW-1185">Reference proteome</keyword>
<dbReference type="OrthoDB" id="5824336at2"/>
<reference evidence="2 3" key="1">
    <citation type="submission" date="2018-08" db="EMBL/GenBank/DDBJ databases">
        <title>Vibrio isolated from the Eastern China Marginal Seas.</title>
        <authorList>
            <person name="Li Y."/>
        </authorList>
    </citation>
    <scope>NUCLEOTIDE SEQUENCE [LARGE SCALE GENOMIC DNA]</scope>
    <source>
        <strain evidence="2 3">BEI233</strain>
    </source>
</reference>
<dbReference type="Proteomes" id="UP000273252">
    <property type="component" value="Unassembled WGS sequence"/>
</dbReference>